<keyword evidence="4" id="KW-1133">Transmembrane helix</keyword>
<dbReference type="PANTHER" id="PTHR42718:SF9">
    <property type="entry name" value="MAJOR FACILITATOR SUPERFAMILY MULTIDRUG TRANSPORTER MFSC"/>
    <property type="match status" value="1"/>
</dbReference>
<organism evidence="6 7">
    <name type="scientific">Neoasaia chiangmaiensis</name>
    <dbReference type="NCBI Taxonomy" id="320497"/>
    <lineage>
        <taxon>Bacteria</taxon>
        <taxon>Pseudomonadati</taxon>
        <taxon>Pseudomonadota</taxon>
        <taxon>Alphaproteobacteria</taxon>
        <taxon>Acetobacterales</taxon>
        <taxon>Acetobacteraceae</taxon>
        <taxon>Neoasaia</taxon>
    </lineage>
</organism>
<dbReference type="Gene3D" id="1.20.1250.20">
    <property type="entry name" value="MFS general substrate transporter like domains"/>
    <property type="match status" value="2"/>
</dbReference>
<proteinExistence type="predicted"/>
<keyword evidence="5" id="KW-0472">Membrane</keyword>
<evidence type="ECO:0000256" key="2">
    <source>
        <dbReference type="ARBA" id="ARBA00022448"/>
    </source>
</evidence>
<dbReference type="PANTHER" id="PTHR42718">
    <property type="entry name" value="MAJOR FACILITATOR SUPERFAMILY MULTIDRUG TRANSPORTER MFSC"/>
    <property type="match status" value="1"/>
</dbReference>
<evidence type="ECO:0000256" key="5">
    <source>
        <dbReference type="ARBA" id="ARBA00023136"/>
    </source>
</evidence>
<name>A0A1U9KLM7_9PROT</name>
<reference evidence="6 7" key="1">
    <citation type="submission" date="2016-03" db="EMBL/GenBank/DDBJ databases">
        <title>Acetic acid bacteria sequencing.</title>
        <authorList>
            <person name="Brandt J."/>
            <person name="Jakob F."/>
            <person name="Vogel R.F."/>
        </authorList>
    </citation>
    <scope>NUCLEOTIDE SEQUENCE [LARGE SCALE GENOMIC DNA]</scope>
    <source>
        <strain evidence="6 7">NBRC 101099</strain>
    </source>
</reference>
<evidence type="ECO:0000256" key="1">
    <source>
        <dbReference type="ARBA" id="ARBA00004141"/>
    </source>
</evidence>
<keyword evidence="7" id="KW-1185">Reference proteome</keyword>
<evidence type="ECO:0000313" key="6">
    <source>
        <dbReference type="EMBL" id="AQS86630.1"/>
    </source>
</evidence>
<accession>A0A1U9KLM7</accession>
<dbReference type="KEGG" id="nch:A0U93_00205"/>
<keyword evidence="2" id="KW-0813">Transport</keyword>
<dbReference type="EMBL" id="CP014691">
    <property type="protein sequence ID" value="AQS86630.1"/>
    <property type="molecule type" value="Genomic_DNA"/>
</dbReference>
<evidence type="ECO:0000256" key="3">
    <source>
        <dbReference type="ARBA" id="ARBA00022692"/>
    </source>
</evidence>
<protein>
    <submittedName>
        <fullName evidence="6">Uncharacterized protein</fullName>
    </submittedName>
</protein>
<dbReference type="GO" id="GO:0022857">
    <property type="term" value="F:transmembrane transporter activity"/>
    <property type="evidence" value="ECO:0007669"/>
    <property type="project" value="InterPro"/>
</dbReference>
<keyword evidence="3" id="KW-0812">Transmembrane</keyword>
<dbReference type="InterPro" id="IPR011701">
    <property type="entry name" value="MFS"/>
</dbReference>
<dbReference type="GO" id="GO:0016020">
    <property type="term" value="C:membrane"/>
    <property type="evidence" value="ECO:0007669"/>
    <property type="project" value="UniProtKB-SubCell"/>
</dbReference>
<dbReference type="Proteomes" id="UP000188604">
    <property type="component" value="Chromosome"/>
</dbReference>
<comment type="subcellular location">
    <subcellularLocation>
        <location evidence="1">Membrane</location>
        <topology evidence="1">Multi-pass membrane protein</topology>
    </subcellularLocation>
</comment>
<gene>
    <name evidence="6" type="ORF">A0U93_00205</name>
</gene>
<dbReference type="AlphaFoldDB" id="A0A1U9KLM7"/>
<evidence type="ECO:0000256" key="4">
    <source>
        <dbReference type="ARBA" id="ARBA00022989"/>
    </source>
</evidence>
<dbReference type="STRING" id="320497.A0U93_00205"/>
<dbReference type="SUPFAM" id="SSF103473">
    <property type="entry name" value="MFS general substrate transporter"/>
    <property type="match status" value="1"/>
</dbReference>
<evidence type="ECO:0000313" key="7">
    <source>
        <dbReference type="Proteomes" id="UP000188604"/>
    </source>
</evidence>
<dbReference type="Pfam" id="PF07690">
    <property type="entry name" value="MFS_1"/>
    <property type="match status" value="1"/>
</dbReference>
<sequence>MDRLRPLLGFAGVIMLAMANELNETVSDAALADVSGGLGFSHDPGTWYQSIYTAAEICGMAFAPWCEETFSIYRFAMFVAALGIAPTVCIPFTHNLSLLYIERWLQGLDTGFTVPCVMTIALRVLPPPIRLWGLACYAMTATFYPNLNFAFAGLWTDLVGWQFVFFQCVPFDVIAALLMWYGMPRDPLELDRFNNFNWAGVLLVLVGVSSGATVFEQGDRLDWFNSPLICVLSVLAVGALPLFIINEIRHPSPLLDFRLMRRRNFAYGVVTLNLFVILTECSTTVPILYLDEVMGFRTEQSQLVVTEIACLQFIFLPAMALILNRSWVDARYLIGLGLGAIMAACIGESNLTVEWYRDQFYAWQALQGMGEAMIVVSLVMMATNDLTPADGPFASGLINAPRATGAAIGGWLVDLVHRWRGSLHSNRLADQLGRERFRTYQATGVSWRHPAPLLPNGAPRAPGSVTAFREEFSKQVAVLTISDTFLVFAGVAGLMFVILLILPVRTYPPRIAIPRQRLPRALKSGG</sequence>
<dbReference type="InterPro" id="IPR036259">
    <property type="entry name" value="MFS_trans_sf"/>
</dbReference>